<feature type="repeat" description="WD" evidence="4">
    <location>
        <begin position="217"/>
        <end position="261"/>
    </location>
</feature>
<organism evidence="5 6">
    <name type="scientific">Edhazardia aedis (strain USNM 41457)</name>
    <name type="common">Microsporidian parasite</name>
    <dbReference type="NCBI Taxonomy" id="1003232"/>
    <lineage>
        <taxon>Eukaryota</taxon>
        <taxon>Fungi</taxon>
        <taxon>Fungi incertae sedis</taxon>
        <taxon>Microsporidia</taxon>
        <taxon>Edhazardia</taxon>
    </lineage>
</organism>
<evidence type="ECO:0000256" key="2">
    <source>
        <dbReference type="ARBA" id="ARBA00022737"/>
    </source>
</evidence>
<proteinExistence type="predicted"/>
<dbReference type="InParanoid" id="J9DAD1"/>
<reference evidence="5 6" key="1">
    <citation type="submission" date="2011-08" db="EMBL/GenBank/DDBJ databases">
        <authorList>
            <person name="Liu Z.J."/>
            <person name="Shi F.L."/>
            <person name="Lu J.Q."/>
            <person name="Li M."/>
            <person name="Wang Z.L."/>
        </authorList>
    </citation>
    <scope>NUCLEOTIDE SEQUENCE [LARGE SCALE GENOMIC DNA]</scope>
    <source>
        <strain evidence="5 6">USNM 41457</strain>
    </source>
</reference>
<keyword evidence="6" id="KW-1185">Reference proteome</keyword>
<evidence type="ECO:0000313" key="5">
    <source>
        <dbReference type="EMBL" id="EJW04464.1"/>
    </source>
</evidence>
<dbReference type="AlphaFoldDB" id="J9DAD1"/>
<comment type="caution">
    <text evidence="5">The sequence shown here is derived from an EMBL/GenBank/DDBJ whole genome shotgun (WGS) entry which is preliminary data.</text>
</comment>
<evidence type="ECO:0000256" key="1">
    <source>
        <dbReference type="ARBA" id="ARBA00022574"/>
    </source>
</evidence>
<dbReference type="InterPro" id="IPR033010">
    <property type="entry name" value="Cdc20/Fizzy"/>
</dbReference>
<dbReference type="GO" id="GO:0010997">
    <property type="term" value="F:anaphase-promoting complex binding"/>
    <property type="evidence" value="ECO:0007669"/>
    <property type="project" value="InterPro"/>
</dbReference>
<dbReference type="Gene3D" id="2.130.10.10">
    <property type="entry name" value="YVTN repeat-like/Quinoprotein amine dehydrogenase"/>
    <property type="match status" value="2"/>
</dbReference>
<dbReference type="GO" id="GO:1905786">
    <property type="term" value="P:positive regulation of anaphase-promoting complex-dependent catabolic process"/>
    <property type="evidence" value="ECO:0007669"/>
    <property type="project" value="TreeGrafter"/>
</dbReference>
<dbReference type="InterPro" id="IPR015943">
    <property type="entry name" value="WD40/YVTN_repeat-like_dom_sf"/>
</dbReference>
<dbReference type="Proteomes" id="UP000003163">
    <property type="component" value="Unassembled WGS sequence"/>
</dbReference>
<dbReference type="STRING" id="1003232.J9DAD1"/>
<dbReference type="PANTHER" id="PTHR19918">
    <property type="entry name" value="CELL DIVISION CYCLE 20 CDC20 FIZZY -RELATED"/>
    <property type="match status" value="1"/>
</dbReference>
<evidence type="ECO:0000256" key="3">
    <source>
        <dbReference type="ARBA" id="ARBA00023306"/>
    </source>
</evidence>
<keyword evidence="1 4" id="KW-0853">WD repeat</keyword>
<dbReference type="Pfam" id="PF00400">
    <property type="entry name" value="WD40"/>
    <property type="match status" value="3"/>
</dbReference>
<feature type="repeat" description="WD" evidence="4">
    <location>
        <begin position="174"/>
        <end position="208"/>
    </location>
</feature>
<dbReference type="InterPro" id="IPR019775">
    <property type="entry name" value="WD40_repeat_CS"/>
</dbReference>
<dbReference type="GO" id="GO:0005680">
    <property type="term" value="C:anaphase-promoting complex"/>
    <property type="evidence" value="ECO:0007669"/>
    <property type="project" value="TreeGrafter"/>
</dbReference>
<keyword evidence="3" id="KW-0131">Cell cycle</keyword>
<evidence type="ECO:0008006" key="7">
    <source>
        <dbReference type="Google" id="ProtNLM"/>
    </source>
</evidence>
<reference evidence="6" key="2">
    <citation type="submission" date="2015-07" db="EMBL/GenBank/DDBJ databases">
        <title>Contrasting host-pathogen interactions and genome evolution in two generalist and specialist microsporidian pathogens of mosquitoes.</title>
        <authorList>
            <consortium name="The Broad Institute Genomics Platform"/>
            <consortium name="The Broad Institute Genome Sequencing Center for Infectious Disease"/>
            <person name="Cuomo C.A."/>
            <person name="Sanscrainte N.D."/>
            <person name="Goldberg J.M."/>
            <person name="Heiman D."/>
            <person name="Young S."/>
            <person name="Zeng Q."/>
            <person name="Becnel J.J."/>
            <person name="Birren B.W."/>
        </authorList>
    </citation>
    <scope>NUCLEOTIDE SEQUENCE [LARGE SCALE GENOMIC DNA]</scope>
    <source>
        <strain evidence="6">USNM 41457</strain>
    </source>
</reference>
<dbReference type="SUPFAM" id="SSF50978">
    <property type="entry name" value="WD40 repeat-like"/>
    <property type="match status" value="1"/>
</dbReference>
<dbReference type="PANTHER" id="PTHR19918:SF1">
    <property type="entry name" value="FIZZY-RELATED PROTEIN HOMOLOG"/>
    <property type="match status" value="1"/>
</dbReference>
<dbReference type="PROSITE" id="PS50082">
    <property type="entry name" value="WD_REPEATS_2"/>
    <property type="match status" value="3"/>
</dbReference>
<accession>J9DAD1</accession>
<evidence type="ECO:0000313" key="6">
    <source>
        <dbReference type="Proteomes" id="UP000003163"/>
    </source>
</evidence>
<keyword evidence="2" id="KW-0677">Repeat</keyword>
<dbReference type="EMBL" id="AFBI03000018">
    <property type="protein sequence ID" value="EJW04464.1"/>
    <property type="molecule type" value="Genomic_DNA"/>
</dbReference>
<dbReference type="InterPro" id="IPR001680">
    <property type="entry name" value="WD40_rpt"/>
</dbReference>
<sequence length="665" mass="75796">MDRHIRPKNCTILPDECEISGLLENTPKKKHGNLQKESQKTSPNLLKICKVDHLVDDFYSHILDWSNNNIYFASCDKLMQFNFTTNNMNKVYETEANIINAVKMGPSKVDLCFGTSNGTITFLDINTQRSVSVRPNKSRIGVVEWVSDFVLASGGRDKCVKIFDMRVKNEFVSVMSHKQEVCGLKLNCDGTKLASGGNDNKLIIYDIRYIKQPLNIFTGHKAAVKAISWSKQCPNLLVSGGGTLDKTIKLWDINKSEPASIYKKNDGLHRGVDLSNFRRKETDEETYFEECLINDLHIGACSSSRNHITPSFIRRLNDFSEDDLPNFNTVRAPHRVSGLGNFMNLNADSDRSSITDSMNSFYPFCESRNCGFTITTNRNDNLTGNPNYYTQPSWLHAISKRESFNLAASNNSISQDQAVLQNDNTLLTNNLSSSNNMEIPINSIDNTTVKDNESILSNNADSKKIHDYDIRRQAKCTFSVDFMHNFSILKEYESTDVLQNISSPCKTVNFDAYGLVDNVFKKNTDTVIHHRQINRTKTKQTSNTEIKFIESIMKENNDISKKDFRKQVSLKQPLIKNVKVGAQICNLYWTKNDEIISTQGYSNHDIRIYDKNLALKEVLYGHKGRVIHFAISENENNFVTGSTNNLFYFWKLDNLEKDNDMFSRL</sequence>
<dbReference type="VEuPathDB" id="MicrosporidiaDB:EDEG_01334"/>
<name>J9DAD1_EDHAE</name>
<evidence type="ECO:0000256" key="4">
    <source>
        <dbReference type="PROSITE-ProRule" id="PRU00221"/>
    </source>
</evidence>
<dbReference type="GO" id="GO:1990757">
    <property type="term" value="F:ubiquitin ligase activator activity"/>
    <property type="evidence" value="ECO:0007669"/>
    <property type="project" value="TreeGrafter"/>
</dbReference>
<dbReference type="SMART" id="SM00320">
    <property type="entry name" value="WD40"/>
    <property type="match status" value="4"/>
</dbReference>
<dbReference type="GO" id="GO:0031145">
    <property type="term" value="P:anaphase-promoting complex-dependent catabolic process"/>
    <property type="evidence" value="ECO:0007669"/>
    <property type="project" value="TreeGrafter"/>
</dbReference>
<gene>
    <name evidence="5" type="ORF">EDEG_01334</name>
</gene>
<feature type="repeat" description="WD" evidence="4">
    <location>
        <begin position="619"/>
        <end position="660"/>
    </location>
</feature>
<dbReference type="InterPro" id="IPR036322">
    <property type="entry name" value="WD40_repeat_dom_sf"/>
</dbReference>
<dbReference type="PROSITE" id="PS00678">
    <property type="entry name" value="WD_REPEATS_1"/>
    <property type="match status" value="1"/>
</dbReference>
<dbReference type="HOGENOM" id="CLU_412783_0_0_1"/>
<dbReference type="OrthoDB" id="10263272at2759"/>
<protein>
    <recommendedName>
        <fullName evidence="7">Anaphase-promoting complex subunit 4 WD40 domain-containing protein</fullName>
    </recommendedName>
</protein>